<dbReference type="Pfam" id="PF00271">
    <property type="entry name" value="Helicase_C"/>
    <property type="match status" value="1"/>
</dbReference>
<dbReference type="PANTHER" id="PTHR45797">
    <property type="entry name" value="RAD54-LIKE"/>
    <property type="match status" value="1"/>
</dbReference>
<feature type="compositionally biased region" description="Low complexity" evidence="16">
    <location>
        <begin position="632"/>
        <end position="642"/>
    </location>
</feature>
<comment type="caution">
    <text evidence="20">The sequence shown here is derived from an EMBL/GenBank/DDBJ whole genome shotgun (WGS) entry which is preliminary data.</text>
</comment>
<dbReference type="SMART" id="SM00490">
    <property type="entry name" value="HELICc"/>
    <property type="match status" value="1"/>
</dbReference>
<dbReference type="PROSITE" id="PS51192">
    <property type="entry name" value="HELICASE_ATP_BIND_1"/>
    <property type="match status" value="1"/>
</dbReference>
<keyword evidence="13" id="KW-0238">DNA-binding</keyword>
<dbReference type="SMART" id="SM00487">
    <property type="entry name" value="DEXDc"/>
    <property type="match status" value="1"/>
</dbReference>
<dbReference type="GO" id="GO:0003677">
    <property type="term" value="F:DNA binding"/>
    <property type="evidence" value="ECO:0007669"/>
    <property type="project" value="UniProtKB-KW"/>
</dbReference>
<evidence type="ECO:0000256" key="9">
    <source>
        <dbReference type="ARBA" id="ARBA00022806"/>
    </source>
</evidence>
<dbReference type="PROSITE" id="PS51194">
    <property type="entry name" value="HELICASE_CTER"/>
    <property type="match status" value="1"/>
</dbReference>
<feature type="region of interest" description="Disordered" evidence="16">
    <location>
        <begin position="398"/>
        <end position="430"/>
    </location>
</feature>
<feature type="compositionally biased region" description="Low complexity" evidence="16">
    <location>
        <begin position="672"/>
        <end position="685"/>
    </location>
</feature>
<dbReference type="InterPro" id="IPR044574">
    <property type="entry name" value="ARIP4-like"/>
</dbReference>
<evidence type="ECO:0000256" key="14">
    <source>
        <dbReference type="ARBA" id="ARBA00023242"/>
    </source>
</evidence>
<dbReference type="Gene3D" id="3.40.50.300">
    <property type="entry name" value="P-loop containing nucleotide triphosphate hydrolases"/>
    <property type="match status" value="1"/>
</dbReference>
<evidence type="ECO:0000256" key="12">
    <source>
        <dbReference type="ARBA" id="ARBA00022895"/>
    </source>
</evidence>
<evidence type="ECO:0000313" key="20">
    <source>
        <dbReference type="EMBL" id="KAK7172886.1"/>
    </source>
</evidence>
<feature type="domain" description="PHD-type" evidence="19">
    <location>
        <begin position="158"/>
        <end position="295"/>
    </location>
</feature>
<keyword evidence="12" id="KW-0779">Telomere</keyword>
<keyword evidence="10" id="KW-0862">Zinc</keyword>
<dbReference type="InterPro" id="IPR000330">
    <property type="entry name" value="SNF2_N"/>
</dbReference>
<feature type="compositionally biased region" description="Polar residues" evidence="16">
    <location>
        <begin position="706"/>
        <end position="715"/>
    </location>
</feature>
<sequence length="1760" mass="197087">MSTEVLRPRPVAGGGNKLGELIGKLHEYLSASTEDKNEPTLPGHWNGTTAKEYLEQQALVQTAEEPSGPSEVGMSSARSRRKPTVVTKHSGVNESDASSESGAEDVMSVHSNDHDTNFLPKGTAFVLPEPVYNEARDDFRGPEFRSRRVYKQHRDGDRRRGGYELERVNCTACGQQVNHFQRDSVYRHPMLKVLICKSCFKYYMSDDISKDSEGMDEQCRWCAEGGSLIGCDYCSNAFCKKCVLRNLGRKELSTILEEERKWYCYVCSPEPLVELVLACDSVLESLEQAQKRVSRTDPNSVRGRANKGGRGASYLMGAGGGTVPSEGLYQRMQRFVDVTTSLSHSFKAVVQSEREENGNQEEKVERIGQLRMFRAVLDDLQAANGALQEALDHELTGPKRASRVALDNKSKGRRRPKKAMSSRSPGLTKELVVKLTPVPVSPQPISSTFPSVHPSPDRQNINIGVTDGTLEESGANVEMEKGMEMEGLTERDRHVENYCGNNDEEEKEEEEEEEEEDEEEDDQTDPKSLSLSEENKRSPRVKTTPRRRRTNTNPSAEHAGLAEDDSDSDEVPEVLLQTAAAMANSEEEGLVGSSWEGDEANQHVRKQRLFGLVKTTPPDRGSRKRNLKERSSSSSSSSSASSRTGSQDQGSAVRMTRGRAHKVARMTGQGGSSSSEVGGQELESGPSSDSDDQRIKPLTEGVTLLGSGNFQQSSGDEMDIQPGPSLSVEDDDLENRIARRILLAQIRANLSDSELDTSSDEQSESRRGEDEEKKNKSKSEASETTDEEDNDGSESSESKSGSRHRHRLLRHGLTLSEAEAKSQKQGEGENKTKKSKREVQDLGCVIVSSSDETVDSSQYEDLSLSESEEMGSQSPTHNEKPQSPSRTPDKTTAANDDVSPTTEESLRSTPRGRRQIRRLLEVGQLARETQSALKEEEERRKRLAEREKQRLDRERKEREEADPEVILVSERQATPLVLEQDDVTQKPMLQVHMGFLNKLKPHQREGVRFMWDSCCESVQSVKSSPGSGCILAHCMGLGKTFQVIVFLHTVLLCKELPLKTALVVCPLNTVLNWKSEFDQWQRGLRPHRLRVAELATVKSLAVRVDLLNDWFKNGGVIIMGYEVFRVLTNTDSAKYSEHKESFRSILLDPGPDLVVCDEGHVLRNADSSISKAMRAICTRRRIILTGTPLQNNLTEYHCMVNFIKENLLGSLKEFRNRFINPIQNGQCADSTPADVRLMKNRSHVLYQMMSGFIQRRDYSVLMSCLPPKREYVLSVRMTPLQCRLYTHYLQSYTGQGAGVSRLFQDLHVLSLIWTHPWCLKLAQLSRNKGKEQEPAPVFTRLDAGLERDSVKPNGSERKESNITGLVGDGERNTDPVSSVSGSNQKPDVTNTATMGIPAGEAGFIVGNGSSANWYLPFVTAADAKVLEHSGKLQLLLEILHWAEELQDKVLVFSQSLISLDLIESFLLYADETSGKEGCPYKGKKSWVKNKDYYRLDGTTSACARKRWAQEFNNTKNIRGRLFLISTRAGSLGINLVAANRVVVFDACWNPSYDIQSIFRVYRFGQKKTVAVYRFLAQGTMEQNIYDRQVAKQSLSSRVLDQQQIQRHFTHSQLNELYHFQPDLRPSKHTETPADEVLVQLLQSCEQLIVSYHEHNSLLDHREEEELSEEERRAAWDEYRAEKKAAVQISNEAASRQANRDLQQAVAFHNVGYTTKSVPPTSLPVKQGNAQHSAALDVYSNPSITFQLKQPNMLYSDIDLI</sequence>
<feature type="region of interest" description="Disordered" evidence="16">
    <location>
        <begin position="61"/>
        <end position="111"/>
    </location>
</feature>
<dbReference type="GO" id="GO:0005524">
    <property type="term" value="F:ATP binding"/>
    <property type="evidence" value="ECO:0007669"/>
    <property type="project" value="UniProtKB-KW"/>
</dbReference>
<dbReference type="Proteomes" id="UP001364617">
    <property type="component" value="Unassembled WGS sequence"/>
</dbReference>
<dbReference type="GO" id="GO:0005634">
    <property type="term" value="C:nucleus"/>
    <property type="evidence" value="ECO:0007669"/>
    <property type="project" value="UniProtKB-SubCell"/>
</dbReference>
<dbReference type="GO" id="GO:0000781">
    <property type="term" value="C:chromosome, telomeric region"/>
    <property type="evidence" value="ECO:0007669"/>
    <property type="project" value="UniProtKB-SubCell"/>
</dbReference>
<keyword evidence="21" id="KW-1185">Reference proteome</keyword>
<feature type="domain" description="Helicase C-terminal" evidence="18">
    <location>
        <begin position="1434"/>
        <end position="1605"/>
    </location>
</feature>
<feature type="compositionally biased region" description="Acidic residues" evidence="16">
    <location>
        <begin position="502"/>
        <end position="523"/>
    </location>
</feature>
<evidence type="ECO:0000256" key="15">
    <source>
        <dbReference type="ARBA" id="ARBA00031106"/>
    </source>
</evidence>
<feature type="region of interest" description="Disordered" evidence="16">
    <location>
        <begin position="929"/>
        <end position="960"/>
    </location>
</feature>
<feature type="compositionally biased region" description="Polar residues" evidence="16">
    <location>
        <begin position="1374"/>
        <end position="1390"/>
    </location>
</feature>
<evidence type="ECO:0000256" key="10">
    <source>
        <dbReference type="ARBA" id="ARBA00022833"/>
    </source>
</evidence>
<dbReference type="SUPFAM" id="SSF57903">
    <property type="entry name" value="FYVE/PHD zinc finger"/>
    <property type="match status" value="1"/>
</dbReference>
<dbReference type="Pfam" id="PF00176">
    <property type="entry name" value="SNF2-rel_dom"/>
    <property type="match status" value="1"/>
</dbReference>
<comment type="subcellular location">
    <subcellularLocation>
        <location evidence="2">Chromosome</location>
        <location evidence="2">Telomere</location>
    </subcellularLocation>
    <subcellularLocation>
        <location evidence="1">Nucleus</location>
    </subcellularLocation>
</comment>
<evidence type="ECO:0000256" key="13">
    <source>
        <dbReference type="ARBA" id="ARBA00023125"/>
    </source>
</evidence>
<evidence type="ECO:0000256" key="3">
    <source>
        <dbReference type="ARBA" id="ARBA00007025"/>
    </source>
</evidence>
<proteinExistence type="inferred from homology"/>
<dbReference type="InterPro" id="IPR011011">
    <property type="entry name" value="Znf_FYVE_PHD"/>
</dbReference>
<feature type="compositionally biased region" description="Basic and acidic residues" evidence="16">
    <location>
        <begin position="763"/>
        <end position="781"/>
    </location>
</feature>
<dbReference type="CDD" id="cd18793">
    <property type="entry name" value="SF2_C_SNF"/>
    <property type="match status" value="1"/>
</dbReference>
<feature type="compositionally biased region" description="Polar residues" evidence="16">
    <location>
        <begin position="870"/>
        <end position="903"/>
    </location>
</feature>
<feature type="region of interest" description="Disordered" evidence="16">
    <location>
        <begin position="1332"/>
        <end position="1390"/>
    </location>
</feature>
<keyword evidence="11" id="KW-0067">ATP-binding</keyword>
<evidence type="ECO:0000256" key="2">
    <source>
        <dbReference type="ARBA" id="ARBA00004574"/>
    </source>
</evidence>
<keyword evidence="4" id="KW-0158">Chromosome</keyword>
<dbReference type="InterPro" id="IPR027417">
    <property type="entry name" value="P-loop_NTPase"/>
</dbReference>
<keyword evidence="9" id="KW-0347">Helicase</keyword>
<evidence type="ECO:0000256" key="16">
    <source>
        <dbReference type="SAM" id="MobiDB-lite"/>
    </source>
</evidence>
<dbReference type="Pfam" id="PF17981">
    <property type="entry name" value="ADD_ATRX"/>
    <property type="match status" value="1"/>
</dbReference>
<dbReference type="InterPro" id="IPR014001">
    <property type="entry name" value="Helicase_ATP-bd"/>
</dbReference>
<feature type="region of interest" description="Disordered" evidence="16">
    <location>
        <begin position="746"/>
        <end position="914"/>
    </location>
</feature>
<dbReference type="GO" id="GO:0004386">
    <property type="term" value="F:helicase activity"/>
    <property type="evidence" value="ECO:0007669"/>
    <property type="project" value="UniProtKB-KW"/>
</dbReference>
<evidence type="ECO:0000256" key="8">
    <source>
        <dbReference type="ARBA" id="ARBA00022801"/>
    </source>
</evidence>
<keyword evidence="6" id="KW-0547">Nucleotide-binding</keyword>
<dbReference type="GO" id="GO:0010468">
    <property type="term" value="P:regulation of gene expression"/>
    <property type="evidence" value="ECO:0007669"/>
    <property type="project" value="UniProtKB-ARBA"/>
</dbReference>
<dbReference type="PANTHER" id="PTHR45797:SF3">
    <property type="entry name" value="TRANSCRIPTIONAL REGULATOR ATRX HOMOLOG"/>
    <property type="match status" value="1"/>
</dbReference>
<evidence type="ECO:0000256" key="11">
    <source>
        <dbReference type="ARBA" id="ARBA00022840"/>
    </source>
</evidence>
<feature type="compositionally biased region" description="Acidic residues" evidence="16">
    <location>
        <begin position="562"/>
        <end position="572"/>
    </location>
</feature>
<feature type="compositionally biased region" description="Acidic residues" evidence="16">
    <location>
        <begin position="783"/>
        <end position="794"/>
    </location>
</feature>
<dbReference type="InterPro" id="IPR049730">
    <property type="entry name" value="SNF2/RAD54-like_C"/>
</dbReference>
<feature type="compositionally biased region" description="Low complexity" evidence="16">
    <location>
        <begin position="94"/>
        <end position="105"/>
    </location>
</feature>
<evidence type="ECO:0000256" key="1">
    <source>
        <dbReference type="ARBA" id="ARBA00004123"/>
    </source>
</evidence>
<dbReference type="GO" id="GO:0016887">
    <property type="term" value="F:ATP hydrolysis activity"/>
    <property type="evidence" value="ECO:0007669"/>
    <property type="project" value="InterPro"/>
</dbReference>
<dbReference type="PROSITE" id="PS51533">
    <property type="entry name" value="ADD"/>
    <property type="match status" value="1"/>
</dbReference>
<evidence type="ECO:0000256" key="4">
    <source>
        <dbReference type="ARBA" id="ARBA00022454"/>
    </source>
</evidence>
<protein>
    <recommendedName>
        <fullName evidence="15">ATP-dependent helicase ATRX</fullName>
    </recommendedName>
</protein>
<evidence type="ECO:0000313" key="21">
    <source>
        <dbReference type="Proteomes" id="UP001364617"/>
    </source>
</evidence>
<feature type="compositionally biased region" description="Polar residues" evidence="16">
    <location>
        <begin position="847"/>
        <end position="860"/>
    </location>
</feature>
<keyword evidence="5" id="KW-0479">Metal-binding</keyword>
<feature type="region of interest" description="Disordered" evidence="16">
    <location>
        <begin position="443"/>
        <end position="731"/>
    </location>
</feature>
<dbReference type="Gene3D" id="3.40.50.10810">
    <property type="entry name" value="Tandem AAA-ATPase domain"/>
    <property type="match status" value="1"/>
</dbReference>
<evidence type="ECO:0000259" key="18">
    <source>
        <dbReference type="PROSITE" id="PS51194"/>
    </source>
</evidence>
<feature type="compositionally biased region" description="Basic residues" evidence="16">
    <location>
        <begin position="538"/>
        <end position="550"/>
    </location>
</feature>
<keyword evidence="8" id="KW-0378">Hydrolase</keyword>
<dbReference type="InterPro" id="IPR025766">
    <property type="entry name" value="ADD"/>
</dbReference>
<evidence type="ECO:0000256" key="7">
    <source>
        <dbReference type="ARBA" id="ARBA00022771"/>
    </source>
</evidence>
<dbReference type="InterPro" id="IPR013083">
    <property type="entry name" value="Znf_RING/FYVE/PHD"/>
</dbReference>
<feature type="compositionally biased region" description="Basic and acidic residues" evidence="16">
    <location>
        <begin position="818"/>
        <end position="840"/>
    </location>
</feature>
<feature type="compositionally biased region" description="Basic and acidic residues" evidence="16">
    <location>
        <begin position="478"/>
        <end position="496"/>
    </location>
</feature>
<dbReference type="InterPro" id="IPR038718">
    <property type="entry name" value="SNF2-like_sf"/>
</dbReference>
<feature type="compositionally biased region" description="Basic residues" evidence="16">
    <location>
        <begin position="411"/>
        <end position="420"/>
    </location>
</feature>
<name>A0AAN9DGU8_9TELE</name>
<feature type="compositionally biased region" description="Acidic residues" evidence="16">
    <location>
        <begin position="753"/>
        <end position="762"/>
    </location>
</feature>
<reference evidence="20 21" key="1">
    <citation type="submission" date="2024-02" db="EMBL/GenBank/DDBJ databases">
        <title>Chromosome-level genome assembly of the Eurasian Minnow (Phoxinus phoxinus).</title>
        <authorList>
            <person name="Oriowo T.O."/>
            <person name="Martin S."/>
            <person name="Stange M."/>
            <person name="Chrysostomakis Y."/>
            <person name="Brown T."/>
            <person name="Winkler S."/>
            <person name="Kukowka S."/>
            <person name="Myers E.W."/>
            <person name="Bohne A."/>
        </authorList>
    </citation>
    <scope>NUCLEOTIDE SEQUENCE [LARGE SCALE GENOMIC DNA]</scope>
    <source>
        <strain evidence="20">ZFMK-TIS-60720</strain>
        <tissue evidence="20">Whole Organism</tissue>
    </source>
</reference>
<comment type="similarity">
    <text evidence="3">Belongs to the SNF2/RAD54 helicase family.</text>
</comment>
<feature type="compositionally biased region" description="Basic and acidic residues" evidence="16">
    <location>
        <begin position="933"/>
        <end position="959"/>
    </location>
</feature>
<keyword evidence="7" id="KW-0863">Zinc-finger</keyword>
<evidence type="ECO:0000259" key="19">
    <source>
        <dbReference type="PROSITE" id="PS51533"/>
    </source>
</evidence>
<dbReference type="InterPro" id="IPR001650">
    <property type="entry name" value="Helicase_C-like"/>
</dbReference>
<organism evidence="20 21">
    <name type="scientific">Phoxinus phoxinus</name>
    <name type="common">Eurasian minnow</name>
    <dbReference type="NCBI Taxonomy" id="58324"/>
    <lineage>
        <taxon>Eukaryota</taxon>
        <taxon>Metazoa</taxon>
        <taxon>Chordata</taxon>
        <taxon>Craniata</taxon>
        <taxon>Vertebrata</taxon>
        <taxon>Euteleostomi</taxon>
        <taxon>Actinopterygii</taxon>
        <taxon>Neopterygii</taxon>
        <taxon>Teleostei</taxon>
        <taxon>Ostariophysi</taxon>
        <taxon>Cypriniformes</taxon>
        <taxon>Leuciscidae</taxon>
        <taxon>Phoxininae</taxon>
        <taxon>Phoxinus</taxon>
    </lineage>
</organism>
<evidence type="ECO:0000259" key="17">
    <source>
        <dbReference type="PROSITE" id="PS51192"/>
    </source>
</evidence>
<feature type="domain" description="Helicase ATP-binding" evidence="17">
    <location>
        <begin position="1020"/>
        <end position="1206"/>
    </location>
</feature>
<feature type="compositionally biased region" description="Basic residues" evidence="16">
    <location>
        <begin position="801"/>
        <end position="810"/>
    </location>
</feature>
<evidence type="ECO:0000256" key="5">
    <source>
        <dbReference type="ARBA" id="ARBA00022723"/>
    </source>
</evidence>
<accession>A0AAN9DGU8</accession>
<dbReference type="SUPFAM" id="SSF52540">
    <property type="entry name" value="P-loop containing nucleoside triphosphate hydrolases"/>
    <property type="match status" value="2"/>
</dbReference>
<dbReference type="GO" id="GO:0008270">
    <property type="term" value="F:zinc ion binding"/>
    <property type="evidence" value="ECO:0007669"/>
    <property type="project" value="UniProtKB-KW"/>
</dbReference>
<dbReference type="EMBL" id="JAYKXH010000003">
    <property type="protein sequence ID" value="KAK7172886.1"/>
    <property type="molecule type" value="Genomic_DNA"/>
</dbReference>
<dbReference type="Gene3D" id="3.30.40.10">
    <property type="entry name" value="Zinc/RING finger domain, C3HC4 (zinc finger)"/>
    <property type="match status" value="1"/>
</dbReference>
<dbReference type="InterPro" id="IPR041430">
    <property type="entry name" value="ADD_ATRX"/>
</dbReference>
<dbReference type="CDD" id="cd11726">
    <property type="entry name" value="ADDz_ATRX"/>
    <property type="match status" value="1"/>
</dbReference>
<keyword evidence="14" id="KW-0539">Nucleus</keyword>
<evidence type="ECO:0000256" key="6">
    <source>
        <dbReference type="ARBA" id="ARBA00022741"/>
    </source>
</evidence>
<feature type="compositionally biased region" description="Basic and acidic residues" evidence="16">
    <location>
        <begin position="1343"/>
        <end position="1360"/>
    </location>
</feature>
<gene>
    <name evidence="20" type="ORF">R3I93_002874</name>
</gene>